<gene>
    <name evidence="1" type="ORF">BF_0061</name>
</gene>
<evidence type="ECO:0000313" key="1">
    <source>
        <dbReference type="EMBL" id="AQW88586.1"/>
    </source>
</evidence>
<dbReference type="OrthoDB" id="25396at10239"/>
<evidence type="ECO:0000313" key="2">
    <source>
        <dbReference type="Proteomes" id="UP000221837"/>
    </source>
</evidence>
<proteinExistence type="predicted"/>
<dbReference type="EMBL" id="KY630187">
    <property type="protein sequence ID" value="AQW88586.1"/>
    <property type="molecule type" value="Genomic_DNA"/>
</dbReference>
<name>A0A1S6UA17_9CAUD</name>
<organism evidence="1 2">
    <name type="scientific">Serratia phage BF</name>
    <dbReference type="NCBI Taxonomy" id="1962671"/>
    <lineage>
        <taxon>Viruses</taxon>
        <taxon>Duplodnaviria</taxon>
        <taxon>Heunggongvirae</taxon>
        <taxon>Uroviricota</taxon>
        <taxon>Caudoviricetes</taxon>
        <taxon>Eneladusvirus</taxon>
        <taxon>Eneladusvirus BF</taxon>
    </lineage>
</organism>
<sequence length="261" mass="30403">MFLKFFLTLNNSTGRLVGGNSGKNKLLVSTHNDHKKERHETITFNNVLDSFMRSIDNPTRFDFGLNQTREILINISDEAMFQLETLSVPENCYCTYNLNTKLIGFGNNMAEAEEATQEDNFGWGYKSKSSNNDLFFNYFVEMPTVLPYKFTVPDVFYEQVLQELKPYIVNEKLHIFKGFSDFVLKSSKEITEYFDNYYTEVYDESKIRSLSPFKKSEMRKVIEWFMEDDIDIVANKESLAIEYGTIGILCRKIMNVSGETF</sequence>
<protein>
    <submittedName>
        <fullName evidence="1">Uncharacterized protein</fullName>
    </submittedName>
</protein>
<keyword evidence="2" id="KW-1185">Reference proteome</keyword>
<accession>A0A1S6UA17</accession>
<dbReference type="Proteomes" id="UP000221837">
    <property type="component" value="Genome"/>
</dbReference>
<reference evidence="1" key="1">
    <citation type="submission" date="2017-02" db="EMBL/GenBank/DDBJ databases">
        <title>Genome sequence of Serratia marcescens phage BF.</title>
        <authorList>
            <person name="Casey E."/>
            <person name="Fitzgerald B."/>
            <person name="Mahony J."/>
            <person name="Lugli G."/>
            <person name="Ventura M."/>
            <person name="van Sinderen D."/>
        </authorList>
    </citation>
    <scope>NUCLEOTIDE SEQUENCE [LARGE SCALE GENOMIC DNA]</scope>
</reference>